<dbReference type="EMBL" id="BRPJ01000032">
    <property type="protein sequence ID" value="GLB29890.1"/>
    <property type="molecule type" value="Genomic_DNA"/>
</dbReference>
<keyword evidence="1" id="KW-0813">Transport</keyword>
<protein>
    <recommendedName>
        <fullName evidence="3">RCK N-terminal domain-containing protein</fullName>
    </recommendedName>
</protein>
<dbReference type="InterPro" id="IPR003148">
    <property type="entry name" value="RCK_N"/>
</dbReference>
<evidence type="ECO:0000313" key="5">
    <source>
        <dbReference type="Proteomes" id="UP001419084"/>
    </source>
</evidence>
<reference evidence="4 5" key="1">
    <citation type="journal article" date="2024" name="Int. J. Syst. Evol. Microbiol.">
        <title>Lacrimispora brassicae sp. nov. isolated from fermented cabbage, and proposal of Clostridium indicum Gundawar et al. 2019 and Clostridium methoxybenzovorans Mechichi et al. 1999 as heterotypic synonyms of Lacrimispora amygdalina (Parshina et al. 2003) Haas and Blanchard 2020 and Lacrimispora indolis (McClung and McCoy 1957) Haas and Blanchard 2020, respectively.</title>
        <authorList>
            <person name="Kobayashi H."/>
            <person name="Tanizawa Y."/>
            <person name="Sakamoto M."/>
            <person name="Ohkuma M."/>
            <person name="Tohno M."/>
        </authorList>
    </citation>
    <scope>NUCLEOTIDE SEQUENCE [LARGE SCALE GENOMIC DNA]</scope>
    <source>
        <strain evidence="4 5">DSM 12857</strain>
    </source>
</reference>
<evidence type="ECO:0000256" key="2">
    <source>
        <dbReference type="ARBA" id="ARBA00023065"/>
    </source>
</evidence>
<dbReference type="PANTHER" id="PTHR43833">
    <property type="entry name" value="POTASSIUM CHANNEL PROTEIN 2-RELATED-RELATED"/>
    <property type="match status" value="1"/>
</dbReference>
<organism evidence="4 5">
    <name type="scientific">Lacrimispora amygdalina</name>
    <dbReference type="NCBI Taxonomy" id="253257"/>
    <lineage>
        <taxon>Bacteria</taxon>
        <taxon>Bacillati</taxon>
        <taxon>Bacillota</taxon>
        <taxon>Clostridia</taxon>
        <taxon>Lachnospirales</taxon>
        <taxon>Lachnospiraceae</taxon>
        <taxon>Lacrimispora</taxon>
    </lineage>
</organism>
<dbReference type="Pfam" id="PF02254">
    <property type="entry name" value="TrkA_N"/>
    <property type="match status" value="1"/>
</dbReference>
<dbReference type="InterPro" id="IPR036291">
    <property type="entry name" value="NAD(P)-bd_dom_sf"/>
</dbReference>
<proteinExistence type="predicted"/>
<dbReference type="PANTHER" id="PTHR43833:SF5">
    <property type="entry name" value="TRK SYSTEM POTASSIUM UPTAKE PROTEIN TRKA"/>
    <property type="match status" value="1"/>
</dbReference>
<dbReference type="RefSeq" id="WP_346065100.1">
    <property type="nucleotide sequence ID" value="NZ_BRPJ01000032.1"/>
</dbReference>
<keyword evidence="5" id="KW-1185">Reference proteome</keyword>
<sequence>MKIAVAGGRDEADFLTGLLLKNKHRLIVINDDRGYCEHLAAKYDKVSVINGDPGSEEILSDAGIRGFDIIIALSGKDADNLEICQMAKRLFSVKKTLCTVRNPRNVEIFKALGVDQVISAAYILAQYIQQPSMADIQQEVKVAPASEKNEN</sequence>
<evidence type="ECO:0000313" key="4">
    <source>
        <dbReference type="EMBL" id="GLB29890.1"/>
    </source>
</evidence>
<gene>
    <name evidence="4" type="ORF">LAD12857_18130</name>
</gene>
<name>A0ABQ5M4Q9_9FIRM</name>
<keyword evidence="2" id="KW-0406">Ion transport</keyword>
<dbReference type="Gene3D" id="3.40.50.720">
    <property type="entry name" value="NAD(P)-binding Rossmann-like Domain"/>
    <property type="match status" value="1"/>
</dbReference>
<dbReference type="InterPro" id="IPR050721">
    <property type="entry name" value="Trk_Ktr_HKT_K-transport"/>
</dbReference>
<comment type="caution">
    <text evidence="4">The sequence shown here is derived from an EMBL/GenBank/DDBJ whole genome shotgun (WGS) entry which is preliminary data.</text>
</comment>
<evidence type="ECO:0000259" key="3">
    <source>
        <dbReference type="PROSITE" id="PS51201"/>
    </source>
</evidence>
<dbReference type="Proteomes" id="UP001419084">
    <property type="component" value="Unassembled WGS sequence"/>
</dbReference>
<dbReference type="PROSITE" id="PS51201">
    <property type="entry name" value="RCK_N"/>
    <property type="match status" value="1"/>
</dbReference>
<feature type="domain" description="RCK N-terminal" evidence="3">
    <location>
        <begin position="1"/>
        <end position="118"/>
    </location>
</feature>
<accession>A0ABQ5M4Q9</accession>
<dbReference type="SUPFAM" id="SSF51735">
    <property type="entry name" value="NAD(P)-binding Rossmann-fold domains"/>
    <property type="match status" value="1"/>
</dbReference>
<evidence type="ECO:0000256" key="1">
    <source>
        <dbReference type="ARBA" id="ARBA00022448"/>
    </source>
</evidence>